<reference evidence="2" key="4">
    <citation type="submission" date="2019-03" db="UniProtKB">
        <authorList>
            <consortium name="EnsemblPlants"/>
        </authorList>
    </citation>
    <scope>IDENTIFICATION</scope>
</reference>
<protein>
    <submittedName>
        <fullName evidence="2">Uncharacterized protein</fullName>
    </submittedName>
</protein>
<dbReference type="Proteomes" id="UP000015105">
    <property type="component" value="Chromosome 1D"/>
</dbReference>
<reference evidence="3" key="2">
    <citation type="journal article" date="2017" name="Nat. Plants">
        <title>The Aegilops tauschii genome reveals multiple impacts of transposons.</title>
        <authorList>
            <person name="Zhao G."/>
            <person name="Zou C."/>
            <person name="Li K."/>
            <person name="Wang K."/>
            <person name="Li T."/>
            <person name="Gao L."/>
            <person name="Zhang X."/>
            <person name="Wang H."/>
            <person name="Yang Z."/>
            <person name="Liu X."/>
            <person name="Jiang W."/>
            <person name="Mao L."/>
            <person name="Kong X."/>
            <person name="Jiao Y."/>
            <person name="Jia J."/>
        </authorList>
    </citation>
    <scope>NUCLEOTIDE SEQUENCE [LARGE SCALE GENOMIC DNA]</scope>
    <source>
        <strain evidence="3">cv. AL8/78</strain>
    </source>
</reference>
<sequence>CAQRANHPEYCTGAVGGIAAVDGIGRPGEAYKYIQVTPAPNPSPTTPGRSSSREPAALRSPQRPETDTMAAPTSSAASTLAPFSH</sequence>
<evidence type="ECO:0000256" key="1">
    <source>
        <dbReference type="SAM" id="MobiDB-lite"/>
    </source>
</evidence>
<reference evidence="3" key="1">
    <citation type="journal article" date="2014" name="Science">
        <title>Ancient hybridizations among the ancestral genomes of bread wheat.</title>
        <authorList>
            <consortium name="International Wheat Genome Sequencing Consortium,"/>
            <person name="Marcussen T."/>
            <person name="Sandve S.R."/>
            <person name="Heier L."/>
            <person name="Spannagl M."/>
            <person name="Pfeifer M."/>
            <person name="Jakobsen K.S."/>
            <person name="Wulff B.B."/>
            <person name="Steuernagel B."/>
            <person name="Mayer K.F."/>
            <person name="Olsen O.A."/>
        </authorList>
    </citation>
    <scope>NUCLEOTIDE SEQUENCE [LARGE SCALE GENOMIC DNA]</scope>
    <source>
        <strain evidence="3">cv. AL8/78</strain>
    </source>
</reference>
<organism evidence="2 3">
    <name type="scientific">Aegilops tauschii subsp. strangulata</name>
    <name type="common">Goatgrass</name>
    <dbReference type="NCBI Taxonomy" id="200361"/>
    <lineage>
        <taxon>Eukaryota</taxon>
        <taxon>Viridiplantae</taxon>
        <taxon>Streptophyta</taxon>
        <taxon>Embryophyta</taxon>
        <taxon>Tracheophyta</taxon>
        <taxon>Spermatophyta</taxon>
        <taxon>Magnoliopsida</taxon>
        <taxon>Liliopsida</taxon>
        <taxon>Poales</taxon>
        <taxon>Poaceae</taxon>
        <taxon>BOP clade</taxon>
        <taxon>Pooideae</taxon>
        <taxon>Triticodae</taxon>
        <taxon>Triticeae</taxon>
        <taxon>Triticinae</taxon>
        <taxon>Aegilops</taxon>
    </lineage>
</organism>
<evidence type="ECO:0000313" key="2">
    <source>
        <dbReference type="EnsemblPlants" id="AET1Gv20981300.3"/>
    </source>
</evidence>
<reference evidence="2" key="5">
    <citation type="journal article" date="2021" name="G3 (Bethesda)">
        <title>Aegilops tauschii genome assembly Aet v5.0 features greater sequence contiguity and improved annotation.</title>
        <authorList>
            <person name="Wang L."/>
            <person name="Zhu T."/>
            <person name="Rodriguez J.C."/>
            <person name="Deal K.R."/>
            <person name="Dubcovsky J."/>
            <person name="McGuire P.E."/>
            <person name="Lux T."/>
            <person name="Spannagl M."/>
            <person name="Mayer K.F.X."/>
            <person name="Baldrich P."/>
            <person name="Meyers B.C."/>
            <person name="Huo N."/>
            <person name="Gu Y.Q."/>
            <person name="Zhou H."/>
            <person name="Devos K.M."/>
            <person name="Bennetzen J.L."/>
            <person name="Unver T."/>
            <person name="Budak H."/>
            <person name="Gulick P.J."/>
            <person name="Galiba G."/>
            <person name="Kalapos B."/>
            <person name="Nelson D.R."/>
            <person name="Li P."/>
            <person name="You F.M."/>
            <person name="Luo M.C."/>
            <person name="Dvorak J."/>
        </authorList>
    </citation>
    <scope>NUCLEOTIDE SEQUENCE [LARGE SCALE GENOMIC DNA]</scope>
    <source>
        <strain evidence="2">cv. AL8/78</strain>
    </source>
</reference>
<accession>A0A452ZZ80</accession>
<proteinExistence type="predicted"/>
<name>A0A452ZZ80_AEGTS</name>
<feature type="compositionally biased region" description="Low complexity" evidence="1">
    <location>
        <begin position="67"/>
        <end position="85"/>
    </location>
</feature>
<dbReference type="Gramene" id="AET1Gv20981300.3">
    <property type="protein sequence ID" value="AET1Gv20981300.3"/>
    <property type="gene ID" value="AET1Gv20981300"/>
</dbReference>
<feature type="region of interest" description="Disordered" evidence="1">
    <location>
        <begin position="35"/>
        <end position="85"/>
    </location>
</feature>
<evidence type="ECO:0000313" key="3">
    <source>
        <dbReference type="Proteomes" id="UP000015105"/>
    </source>
</evidence>
<keyword evidence="3" id="KW-1185">Reference proteome</keyword>
<reference evidence="2" key="3">
    <citation type="journal article" date="2017" name="Nature">
        <title>Genome sequence of the progenitor of the wheat D genome Aegilops tauschii.</title>
        <authorList>
            <person name="Luo M.C."/>
            <person name="Gu Y.Q."/>
            <person name="Puiu D."/>
            <person name="Wang H."/>
            <person name="Twardziok S.O."/>
            <person name="Deal K.R."/>
            <person name="Huo N."/>
            <person name="Zhu T."/>
            <person name="Wang L."/>
            <person name="Wang Y."/>
            <person name="McGuire P.E."/>
            <person name="Liu S."/>
            <person name="Long H."/>
            <person name="Ramasamy R.K."/>
            <person name="Rodriguez J.C."/>
            <person name="Van S.L."/>
            <person name="Yuan L."/>
            <person name="Wang Z."/>
            <person name="Xia Z."/>
            <person name="Xiao L."/>
            <person name="Anderson O.D."/>
            <person name="Ouyang S."/>
            <person name="Liang Y."/>
            <person name="Zimin A.V."/>
            <person name="Pertea G."/>
            <person name="Qi P."/>
            <person name="Bennetzen J.L."/>
            <person name="Dai X."/>
            <person name="Dawson M.W."/>
            <person name="Muller H.G."/>
            <person name="Kugler K."/>
            <person name="Rivarola-Duarte L."/>
            <person name="Spannagl M."/>
            <person name="Mayer K.F.X."/>
            <person name="Lu F.H."/>
            <person name="Bevan M.W."/>
            <person name="Leroy P."/>
            <person name="Li P."/>
            <person name="You F.M."/>
            <person name="Sun Q."/>
            <person name="Liu Z."/>
            <person name="Lyons E."/>
            <person name="Wicker T."/>
            <person name="Salzberg S.L."/>
            <person name="Devos K.M."/>
            <person name="Dvorak J."/>
        </authorList>
    </citation>
    <scope>NUCLEOTIDE SEQUENCE [LARGE SCALE GENOMIC DNA]</scope>
    <source>
        <strain evidence="2">cv. AL8/78</strain>
    </source>
</reference>
<dbReference type="EnsemblPlants" id="AET1Gv20981300.3">
    <property type="protein sequence ID" value="AET1Gv20981300.3"/>
    <property type="gene ID" value="AET1Gv20981300"/>
</dbReference>
<dbReference type="AlphaFoldDB" id="A0A452ZZ80"/>